<dbReference type="NCBIfam" id="TIGR01308">
    <property type="entry name" value="rpmD_bact"/>
    <property type="match status" value="1"/>
</dbReference>
<keyword evidence="4 5" id="KW-0687">Ribonucleoprotein</keyword>
<comment type="caution">
    <text evidence="7">The sequence shown here is derived from an EMBL/GenBank/DDBJ whole genome shotgun (WGS) entry which is preliminary data.</text>
</comment>
<feature type="domain" description="Large ribosomal subunit protein uL30-like ferredoxin-like fold" evidence="6">
    <location>
        <begin position="5"/>
        <end position="54"/>
    </location>
</feature>
<dbReference type="PANTHER" id="PTHR15892">
    <property type="entry name" value="MITOCHONDRIAL RIBOSOMAL PROTEIN L30"/>
    <property type="match status" value="1"/>
</dbReference>
<evidence type="ECO:0000259" key="6">
    <source>
        <dbReference type="Pfam" id="PF00327"/>
    </source>
</evidence>
<dbReference type="Proteomes" id="UP000886742">
    <property type="component" value="Unassembled WGS sequence"/>
</dbReference>
<dbReference type="EMBL" id="DVJI01000009">
    <property type="protein sequence ID" value="HIS70731.1"/>
    <property type="molecule type" value="Genomic_DNA"/>
</dbReference>
<evidence type="ECO:0000256" key="4">
    <source>
        <dbReference type="ARBA" id="ARBA00023274"/>
    </source>
</evidence>
<dbReference type="InterPro" id="IPR036919">
    <property type="entry name" value="Ribo_uL30_ferredoxin-like_sf"/>
</dbReference>
<dbReference type="Pfam" id="PF00327">
    <property type="entry name" value="Ribosomal_L30"/>
    <property type="match status" value="1"/>
</dbReference>
<evidence type="ECO:0000313" key="8">
    <source>
        <dbReference type="Proteomes" id="UP000886742"/>
    </source>
</evidence>
<evidence type="ECO:0000256" key="5">
    <source>
        <dbReference type="HAMAP-Rule" id="MF_01371"/>
    </source>
</evidence>
<organism evidence="7 8">
    <name type="scientific">Candidatus Enterousia intestinigallinarum</name>
    <dbReference type="NCBI Taxonomy" id="2840790"/>
    <lineage>
        <taxon>Bacteria</taxon>
        <taxon>Pseudomonadati</taxon>
        <taxon>Pseudomonadota</taxon>
        <taxon>Alphaproteobacteria</taxon>
        <taxon>Candidatus Enterousia</taxon>
    </lineage>
</organism>
<dbReference type="PANTHER" id="PTHR15892:SF2">
    <property type="entry name" value="LARGE RIBOSOMAL SUBUNIT PROTEIN UL30M"/>
    <property type="match status" value="1"/>
</dbReference>
<gene>
    <name evidence="5 7" type="primary">rpmD</name>
    <name evidence="7" type="ORF">IAD02_01950</name>
</gene>
<dbReference type="PIRSF" id="PIRSF002211">
    <property type="entry name" value="Ribosomal_L30_bac-type"/>
    <property type="match status" value="1"/>
</dbReference>
<comment type="similarity">
    <text evidence="1 5">Belongs to the universal ribosomal protein uL30 family.</text>
</comment>
<dbReference type="CDD" id="cd01658">
    <property type="entry name" value="Ribosomal_L30"/>
    <property type="match status" value="1"/>
</dbReference>
<dbReference type="FunFam" id="3.30.1390.20:FF:000001">
    <property type="entry name" value="50S ribosomal protein L30"/>
    <property type="match status" value="1"/>
</dbReference>
<accession>A0A9D1FG05</accession>
<dbReference type="GO" id="GO:0003735">
    <property type="term" value="F:structural constituent of ribosome"/>
    <property type="evidence" value="ECO:0007669"/>
    <property type="project" value="InterPro"/>
</dbReference>
<dbReference type="AlphaFoldDB" id="A0A9D1FG05"/>
<dbReference type="GO" id="GO:0006412">
    <property type="term" value="P:translation"/>
    <property type="evidence" value="ECO:0007669"/>
    <property type="project" value="UniProtKB-UniRule"/>
</dbReference>
<evidence type="ECO:0000256" key="3">
    <source>
        <dbReference type="ARBA" id="ARBA00022980"/>
    </source>
</evidence>
<comment type="subunit">
    <text evidence="2 5">Part of the 50S ribosomal subunit.</text>
</comment>
<reference evidence="7" key="1">
    <citation type="submission" date="2020-10" db="EMBL/GenBank/DDBJ databases">
        <authorList>
            <person name="Gilroy R."/>
        </authorList>
    </citation>
    <scope>NUCLEOTIDE SEQUENCE</scope>
    <source>
        <strain evidence="7">ChiGjej3B3-5194</strain>
    </source>
</reference>
<dbReference type="InterPro" id="IPR005996">
    <property type="entry name" value="Ribosomal_uL30_bac-type"/>
</dbReference>
<name>A0A9D1FG05_9PROT</name>
<evidence type="ECO:0000313" key="7">
    <source>
        <dbReference type="EMBL" id="HIS70731.1"/>
    </source>
</evidence>
<dbReference type="HAMAP" id="MF_01371_B">
    <property type="entry name" value="Ribosomal_uL30_B"/>
    <property type="match status" value="1"/>
</dbReference>
<dbReference type="Gene3D" id="3.30.1390.20">
    <property type="entry name" value="Ribosomal protein L30, ferredoxin-like fold domain"/>
    <property type="match status" value="1"/>
</dbReference>
<keyword evidence="3 5" id="KW-0689">Ribosomal protein</keyword>
<dbReference type="SUPFAM" id="SSF55129">
    <property type="entry name" value="Ribosomal protein L30p/L7e"/>
    <property type="match status" value="1"/>
</dbReference>
<dbReference type="GO" id="GO:0022625">
    <property type="term" value="C:cytosolic large ribosomal subunit"/>
    <property type="evidence" value="ECO:0007669"/>
    <property type="project" value="TreeGrafter"/>
</dbReference>
<evidence type="ECO:0000256" key="2">
    <source>
        <dbReference type="ARBA" id="ARBA00011838"/>
    </source>
</evidence>
<evidence type="ECO:0000256" key="1">
    <source>
        <dbReference type="ARBA" id="ARBA00007594"/>
    </source>
</evidence>
<reference evidence="7" key="2">
    <citation type="journal article" date="2021" name="PeerJ">
        <title>Extensive microbial diversity within the chicken gut microbiome revealed by metagenomics and culture.</title>
        <authorList>
            <person name="Gilroy R."/>
            <person name="Ravi A."/>
            <person name="Getino M."/>
            <person name="Pursley I."/>
            <person name="Horton D.L."/>
            <person name="Alikhan N.F."/>
            <person name="Baker D."/>
            <person name="Gharbi K."/>
            <person name="Hall N."/>
            <person name="Watson M."/>
            <person name="Adriaenssens E.M."/>
            <person name="Foster-Nyarko E."/>
            <person name="Jarju S."/>
            <person name="Secka A."/>
            <person name="Antonio M."/>
            <person name="Oren A."/>
            <person name="Chaudhuri R.R."/>
            <person name="La Ragione R."/>
            <person name="Hildebrand F."/>
            <person name="Pallen M.J."/>
        </authorList>
    </citation>
    <scope>NUCLEOTIDE SEQUENCE</scope>
    <source>
        <strain evidence="7">ChiGjej3B3-5194</strain>
    </source>
</reference>
<sequence length="59" mass="6377">MAKIVVKQVRSIIGRPTAQRKVVAALGLGRIGKSREVEDTPAVRGMVAKVSHLVEIVEK</sequence>
<dbReference type="InterPro" id="IPR016082">
    <property type="entry name" value="Ribosomal_uL30_ferredoxin-like"/>
</dbReference>
<protein>
    <recommendedName>
        <fullName evidence="5">Large ribosomal subunit protein uL30</fullName>
    </recommendedName>
</protein>
<proteinExistence type="inferred from homology"/>